<dbReference type="OrthoDB" id="25571at2759"/>
<dbReference type="InterPro" id="IPR036390">
    <property type="entry name" value="WH_DNA-bd_sf"/>
</dbReference>
<evidence type="ECO:0000256" key="2">
    <source>
        <dbReference type="ARBA" id="ARBA00007815"/>
    </source>
</evidence>
<dbReference type="GO" id="GO:0000724">
    <property type="term" value="P:double-strand break repair via homologous recombination"/>
    <property type="evidence" value="ECO:0007669"/>
    <property type="project" value="TreeGrafter"/>
</dbReference>
<dbReference type="EMBL" id="QGMI01000906">
    <property type="protein sequence ID" value="TVY35902.1"/>
    <property type="molecule type" value="Genomic_DNA"/>
</dbReference>
<proteinExistence type="inferred from homology"/>
<dbReference type="GO" id="GO:0006260">
    <property type="term" value="P:DNA replication"/>
    <property type="evidence" value="ECO:0007669"/>
    <property type="project" value="TreeGrafter"/>
</dbReference>
<evidence type="ECO:0000313" key="9">
    <source>
        <dbReference type="Proteomes" id="UP000443090"/>
    </source>
</evidence>
<dbReference type="CDD" id="cd04478">
    <property type="entry name" value="RPA2_DBD_D"/>
    <property type="match status" value="1"/>
</dbReference>
<feature type="region of interest" description="Disordered" evidence="5">
    <location>
        <begin position="24"/>
        <end position="45"/>
    </location>
</feature>
<evidence type="ECO:0000313" key="8">
    <source>
        <dbReference type="EMBL" id="TVY35902.1"/>
    </source>
</evidence>
<reference evidence="8 9" key="1">
    <citation type="submission" date="2018-05" db="EMBL/GenBank/DDBJ databases">
        <title>Genome sequencing and assembly of the regulated plant pathogen Lachnellula willkommii and related sister species for the development of diagnostic species identification markers.</title>
        <authorList>
            <person name="Giroux E."/>
            <person name="Bilodeau G."/>
        </authorList>
    </citation>
    <scope>NUCLEOTIDE SEQUENCE [LARGE SCALE GENOMIC DNA]</scope>
    <source>
        <strain evidence="8 9">CBS 160.35</strain>
    </source>
</reference>
<dbReference type="GO" id="GO:0003697">
    <property type="term" value="F:single-stranded DNA binding"/>
    <property type="evidence" value="ECO:0007669"/>
    <property type="project" value="TreeGrafter"/>
</dbReference>
<dbReference type="InterPro" id="IPR036388">
    <property type="entry name" value="WH-like_DNA-bd_sf"/>
</dbReference>
<gene>
    <name evidence="8" type="primary">ssb2</name>
    <name evidence="8" type="ORF">LOCC1_G006555</name>
</gene>
<keyword evidence="3" id="KW-0238">DNA-binding</keyword>
<comment type="subcellular location">
    <subcellularLocation>
        <location evidence="1">Nucleus</location>
    </subcellularLocation>
</comment>
<keyword evidence="4" id="KW-0539">Nucleus</keyword>
<dbReference type="InterPro" id="IPR014892">
    <property type="entry name" value="RPA_C"/>
</dbReference>
<dbReference type="SUPFAM" id="SSF50249">
    <property type="entry name" value="Nucleic acid-binding proteins"/>
    <property type="match status" value="1"/>
</dbReference>
<evidence type="ECO:0000259" key="7">
    <source>
        <dbReference type="Pfam" id="PF08784"/>
    </source>
</evidence>
<dbReference type="InterPro" id="IPR004365">
    <property type="entry name" value="NA-bd_OB_tRNA"/>
</dbReference>
<dbReference type="Gene3D" id="1.10.10.10">
    <property type="entry name" value="Winged helix-like DNA-binding domain superfamily/Winged helix DNA-binding domain"/>
    <property type="match status" value="1"/>
</dbReference>
<sequence>MANYGYQGNYSTTTYGNQNAAAEGGGFMNGSQQGSQDSPGGTKTYGKDTLRPVTIKQLLEAQQPHPDSEFKIDGTDVTQITFIGQINSISSQATNTTYKLDDGTGLIEVKQWIDADAISDNTKLLPKEGEYLRIWGRIKAFNNKRHIAVHVLRPITNFNEISCHLLEATAVHLYFTRGPPTGGEVKAEGGGDGGMFVDSNGGAAAGGSNASKVTKMSPIARKVYELLKSSPQNNEGLHVNQIAQQLHVPANDVFKAGDELLGDGLVLRNFVSASTIVPKAHHGDLQSISQKVNPKNQLSCYGVRIEVSPVTYQTQQNQIEEDSSRRLNTHQKAVICTVSPPFELPATISGSRTIMCNLMGLGPRSSVMSNL</sequence>
<organism evidence="8 9">
    <name type="scientific">Lachnellula occidentalis</name>
    <dbReference type="NCBI Taxonomy" id="215460"/>
    <lineage>
        <taxon>Eukaryota</taxon>
        <taxon>Fungi</taxon>
        <taxon>Dikarya</taxon>
        <taxon>Ascomycota</taxon>
        <taxon>Pezizomycotina</taxon>
        <taxon>Leotiomycetes</taxon>
        <taxon>Helotiales</taxon>
        <taxon>Lachnaceae</taxon>
        <taxon>Lachnellula</taxon>
    </lineage>
</organism>
<dbReference type="PANTHER" id="PTHR13989">
    <property type="entry name" value="REPLICATION PROTEIN A-RELATED"/>
    <property type="match status" value="1"/>
</dbReference>
<evidence type="ECO:0000259" key="6">
    <source>
        <dbReference type="Pfam" id="PF01336"/>
    </source>
</evidence>
<feature type="domain" description="OB" evidence="6">
    <location>
        <begin position="81"/>
        <end position="153"/>
    </location>
</feature>
<protein>
    <submittedName>
        <fullName evidence="8">Replication factor A protein</fullName>
    </submittedName>
</protein>
<dbReference type="GO" id="GO:0006289">
    <property type="term" value="P:nucleotide-excision repair"/>
    <property type="evidence" value="ECO:0007669"/>
    <property type="project" value="TreeGrafter"/>
</dbReference>
<feature type="domain" description="Replication protein A C-terminal" evidence="7">
    <location>
        <begin position="172"/>
        <end position="266"/>
    </location>
</feature>
<dbReference type="Pfam" id="PF01336">
    <property type="entry name" value="tRNA_anti-codon"/>
    <property type="match status" value="1"/>
</dbReference>
<dbReference type="AlphaFoldDB" id="A0A8H8U6G6"/>
<comment type="caution">
    <text evidence="8">The sequence shown here is derived from an EMBL/GenBank/DDBJ whole genome shotgun (WGS) entry which is preliminary data.</text>
</comment>
<dbReference type="PANTHER" id="PTHR13989:SF16">
    <property type="entry name" value="REPLICATION PROTEIN A2"/>
    <property type="match status" value="1"/>
</dbReference>
<dbReference type="GO" id="GO:0000781">
    <property type="term" value="C:chromosome, telomeric region"/>
    <property type="evidence" value="ECO:0007669"/>
    <property type="project" value="TreeGrafter"/>
</dbReference>
<dbReference type="Pfam" id="PF08784">
    <property type="entry name" value="RPA_C"/>
    <property type="match status" value="1"/>
</dbReference>
<dbReference type="Proteomes" id="UP000443090">
    <property type="component" value="Unassembled WGS sequence"/>
</dbReference>
<dbReference type="SUPFAM" id="SSF46785">
    <property type="entry name" value="Winged helix' DNA-binding domain"/>
    <property type="match status" value="1"/>
</dbReference>
<keyword evidence="9" id="KW-1185">Reference proteome</keyword>
<accession>A0A8H8U6G6</accession>
<dbReference type="GO" id="GO:0005662">
    <property type="term" value="C:DNA replication factor A complex"/>
    <property type="evidence" value="ECO:0007669"/>
    <property type="project" value="TreeGrafter"/>
</dbReference>
<evidence type="ECO:0000256" key="3">
    <source>
        <dbReference type="ARBA" id="ARBA00023125"/>
    </source>
</evidence>
<dbReference type="GO" id="GO:0035861">
    <property type="term" value="C:site of double-strand break"/>
    <property type="evidence" value="ECO:0007669"/>
    <property type="project" value="TreeGrafter"/>
</dbReference>
<dbReference type="InterPro" id="IPR012340">
    <property type="entry name" value="NA-bd_OB-fold"/>
</dbReference>
<dbReference type="InterPro" id="IPR040260">
    <property type="entry name" value="RFA2-like"/>
</dbReference>
<feature type="compositionally biased region" description="Low complexity" evidence="5">
    <location>
        <begin position="30"/>
        <end position="41"/>
    </location>
</feature>
<dbReference type="Gene3D" id="2.40.50.140">
    <property type="entry name" value="Nucleic acid-binding proteins"/>
    <property type="match status" value="1"/>
</dbReference>
<evidence type="ECO:0000256" key="5">
    <source>
        <dbReference type="SAM" id="MobiDB-lite"/>
    </source>
</evidence>
<name>A0A8H8U6G6_9HELO</name>
<evidence type="ECO:0000256" key="4">
    <source>
        <dbReference type="ARBA" id="ARBA00023242"/>
    </source>
</evidence>
<evidence type="ECO:0000256" key="1">
    <source>
        <dbReference type="ARBA" id="ARBA00004123"/>
    </source>
</evidence>
<comment type="similarity">
    <text evidence="2">Belongs to the replication factor A protein 2 family.</text>
</comment>